<evidence type="ECO:0000313" key="8">
    <source>
        <dbReference type="EMBL" id="CAF0798258.1"/>
    </source>
</evidence>
<comment type="caution">
    <text evidence="8">The sequence shown here is derived from an EMBL/GenBank/DDBJ whole genome shotgun (WGS) entry which is preliminary data.</text>
</comment>
<accession>A0A813SNG0</accession>
<feature type="domain" description="EF-hand" evidence="7">
    <location>
        <begin position="162"/>
        <end position="197"/>
    </location>
</feature>
<keyword evidence="6" id="KW-0449">Lipoprotein</keyword>
<organism evidence="8 9">
    <name type="scientific">Brachionus calyciflorus</name>
    <dbReference type="NCBI Taxonomy" id="104777"/>
    <lineage>
        <taxon>Eukaryota</taxon>
        <taxon>Metazoa</taxon>
        <taxon>Spiralia</taxon>
        <taxon>Gnathifera</taxon>
        <taxon>Rotifera</taxon>
        <taxon>Eurotatoria</taxon>
        <taxon>Monogononta</taxon>
        <taxon>Pseudotrocha</taxon>
        <taxon>Ploima</taxon>
        <taxon>Brachionidae</taxon>
        <taxon>Brachionus</taxon>
    </lineage>
</organism>
<dbReference type="OrthoDB" id="191686at2759"/>
<comment type="similarity">
    <text evidence="1">Belongs to the recoverin family.</text>
</comment>
<evidence type="ECO:0000256" key="6">
    <source>
        <dbReference type="ARBA" id="ARBA00023288"/>
    </source>
</evidence>
<keyword evidence="5" id="KW-0106">Calcium</keyword>
<dbReference type="Gene3D" id="1.10.238.10">
    <property type="entry name" value="EF-hand"/>
    <property type="match status" value="1"/>
</dbReference>
<dbReference type="PROSITE" id="PS50222">
    <property type="entry name" value="EF_HAND_2"/>
    <property type="match status" value="3"/>
</dbReference>
<evidence type="ECO:0000256" key="5">
    <source>
        <dbReference type="ARBA" id="ARBA00022837"/>
    </source>
</evidence>
<dbReference type="SMART" id="SM00054">
    <property type="entry name" value="EFh"/>
    <property type="match status" value="3"/>
</dbReference>
<protein>
    <recommendedName>
        <fullName evidence="7">EF-hand domain-containing protein</fullName>
    </recommendedName>
</protein>
<keyword evidence="9" id="KW-1185">Reference proteome</keyword>
<proteinExistence type="inferred from homology"/>
<feature type="domain" description="EF-hand" evidence="7">
    <location>
        <begin position="78"/>
        <end position="113"/>
    </location>
</feature>
<keyword evidence="4" id="KW-0677">Repeat</keyword>
<evidence type="ECO:0000256" key="3">
    <source>
        <dbReference type="ARBA" id="ARBA00022723"/>
    </source>
</evidence>
<keyword evidence="2" id="KW-0519">Myristate</keyword>
<evidence type="ECO:0000256" key="4">
    <source>
        <dbReference type="ARBA" id="ARBA00022737"/>
    </source>
</evidence>
<dbReference type="InterPro" id="IPR002048">
    <property type="entry name" value="EF_hand_dom"/>
</dbReference>
<evidence type="ECO:0000256" key="2">
    <source>
        <dbReference type="ARBA" id="ARBA00022707"/>
    </source>
</evidence>
<dbReference type="InterPro" id="IPR011992">
    <property type="entry name" value="EF-hand-dom_pair"/>
</dbReference>
<dbReference type="PANTHER" id="PTHR23055:SF178">
    <property type="entry name" value="NEUROCALCIN HOMOLOG"/>
    <property type="match status" value="1"/>
</dbReference>
<dbReference type="SUPFAM" id="SSF47473">
    <property type="entry name" value="EF-hand"/>
    <property type="match status" value="1"/>
</dbReference>
<dbReference type="AlphaFoldDB" id="A0A813SNG0"/>
<dbReference type="CDD" id="cd00051">
    <property type="entry name" value="EFh"/>
    <property type="match status" value="1"/>
</dbReference>
<dbReference type="Proteomes" id="UP000663879">
    <property type="component" value="Unassembled WGS sequence"/>
</dbReference>
<keyword evidence="3" id="KW-0479">Metal-binding</keyword>
<dbReference type="GO" id="GO:0005509">
    <property type="term" value="F:calcium ion binding"/>
    <property type="evidence" value="ECO:0007669"/>
    <property type="project" value="InterPro"/>
</dbReference>
<gene>
    <name evidence="8" type="ORF">OXX778_LOCUS6328</name>
</gene>
<evidence type="ECO:0000256" key="1">
    <source>
        <dbReference type="ARBA" id="ARBA00006049"/>
    </source>
</evidence>
<evidence type="ECO:0000259" key="7">
    <source>
        <dbReference type="PROSITE" id="PS50222"/>
    </source>
</evidence>
<dbReference type="InterPro" id="IPR018247">
    <property type="entry name" value="EF_Hand_1_Ca_BS"/>
</dbReference>
<dbReference type="InterPro" id="IPR028846">
    <property type="entry name" value="Recoverin"/>
</dbReference>
<evidence type="ECO:0000313" key="9">
    <source>
        <dbReference type="Proteomes" id="UP000663879"/>
    </source>
</evidence>
<sequence length="208" mass="24801">MGSQLSYIRRSRSTQSLDKITLDENELRFLIASTKMSREQIIDFHENFLRDCPSGYLTKKEFVKMFKELYHNEDLNDKADKFCEYVFKAIDANSNNLIEFSDFIICFSTTTFGTLRDKIELAFKIYDLNSNKRIDKYELTKVLDALFLFTNLANRERKDSRTTKQQVDFLMKKLDKNRNHVIEYDEFYNGIIEDEYVRSILIDKMFNS</sequence>
<dbReference type="EMBL" id="CAJNOC010000741">
    <property type="protein sequence ID" value="CAF0798258.1"/>
    <property type="molecule type" value="Genomic_DNA"/>
</dbReference>
<dbReference type="PRINTS" id="PR00450">
    <property type="entry name" value="RECOVERIN"/>
</dbReference>
<dbReference type="PROSITE" id="PS00018">
    <property type="entry name" value="EF_HAND_1"/>
    <property type="match status" value="3"/>
</dbReference>
<name>A0A813SNG0_9BILA</name>
<dbReference type="PANTHER" id="PTHR23055">
    <property type="entry name" value="CALCIUM BINDING PROTEINS"/>
    <property type="match status" value="1"/>
</dbReference>
<feature type="domain" description="EF-hand" evidence="7">
    <location>
        <begin position="114"/>
        <end position="149"/>
    </location>
</feature>
<dbReference type="Pfam" id="PF13499">
    <property type="entry name" value="EF-hand_7"/>
    <property type="match status" value="1"/>
</dbReference>
<reference evidence="8" key="1">
    <citation type="submission" date="2021-02" db="EMBL/GenBank/DDBJ databases">
        <authorList>
            <person name="Nowell W R."/>
        </authorList>
    </citation>
    <scope>NUCLEOTIDE SEQUENCE</scope>
    <source>
        <strain evidence="8">Ploen Becks lab</strain>
    </source>
</reference>